<sequence length="149" mass="15383">MQLRRAVPLSLVVLLASTGCVSVGPRDPAPAPVRGSVPPAEAPEVPAPLALPLGVLPGAATPAPDANRARDADAAAKPGRKPAPDPEPSRERPPAKAAPPPRRKRVPGPAPAHPRRRPAPPPRLDQLCSAAEGTVPPSIVDLCLRQYGR</sequence>
<dbReference type="PROSITE" id="PS51257">
    <property type="entry name" value="PROKAR_LIPOPROTEIN"/>
    <property type="match status" value="1"/>
</dbReference>
<evidence type="ECO:0000256" key="2">
    <source>
        <dbReference type="SAM" id="SignalP"/>
    </source>
</evidence>
<feature type="compositionally biased region" description="Low complexity" evidence="1">
    <location>
        <begin position="38"/>
        <end position="66"/>
    </location>
</feature>
<name>A0ABQ3TNI0_9ACTN</name>
<keyword evidence="4" id="KW-1185">Reference proteome</keyword>
<evidence type="ECO:0000313" key="3">
    <source>
        <dbReference type="EMBL" id="GHI81980.1"/>
    </source>
</evidence>
<evidence type="ECO:0000313" key="4">
    <source>
        <dbReference type="Proteomes" id="UP000608522"/>
    </source>
</evidence>
<gene>
    <name evidence="3" type="ORF">Sspor_75410</name>
</gene>
<protein>
    <recommendedName>
        <fullName evidence="5">Lipoprotein</fullName>
    </recommendedName>
</protein>
<reference evidence="4" key="1">
    <citation type="submission" date="2023-07" db="EMBL/GenBank/DDBJ databases">
        <title>Whole genome shotgun sequence of Streptomyces spororaveus NBRC 15456.</title>
        <authorList>
            <person name="Komaki H."/>
            <person name="Tamura T."/>
        </authorList>
    </citation>
    <scope>NUCLEOTIDE SEQUENCE [LARGE SCALE GENOMIC DNA]</scope>
    <source>
        <strain evidence="4">NBRC 15456</strain>
    </source>
</reference>
<evidence type="ECO:0008006" key="5">
    <source>
        <dbReference type="Google" id="ProtNLM"/>
    </source>
</evidence>
<dbReference type="RefSeq" id="WP_202203010.1">
    <property type="nucleotide sequence ID" value="NZ_BAAATO010000003.1"/>
</dbReference>
<accession>A0ABQ3TNI0</accession>
<organism evidence="3 4">
    <name type="scientific">Streptomyces spororaveus</name>
    <dbReference type="NCBI Taxonomy" id="284039"/>
    <lineage>
        <taxon>Bacteria</taxon>
        <taxon>Bacillati</taxon>
        <taxon>Actinomycetota</taxon>
        <taxon>Actinomycetes</taxon>
        <taxon>Kitasatosporales</taxon>
        <taxon>Streptomycetaceae</taxon>
        <taxon>Streptomyces</taxon>
    </lineage>
</organism>
<feature type="signal peptide" evidence="2">
    <location>
        <begin position="1"/>
        <end position="22"/>
    </location>
</feature>
<comment type="caution">
    <text evidence="3">The sequence shown here is derived from an EMBL/GenBank/DDBJ whole genome shotgun (WGS) entry which is preliminary data.</text>
</comment>
<feature type="chain" id="PRO_5046303981" description="Lipoprotein" evidence="2">
    <location>
        <begin position="23"/>
        <end position="149"/>
    </location>
</feature>
<dbReference type="Proteomes" id="UP000608522">
    <property type="component" value="Unassembled WGS sequence"/>
</dbReference>
<feature type="compositionally biased region" description="Basic and acidic residues" evidence="1">
    <location>
        <begin position="82"/>
        <end position="94"/>
    </location>
</feature>
<evidence type="ECO:0000256" key="1">
    <source>
        <dbReference type="SAM" id="MobiDB-lite"/>
    </source>
</evidence>
<dbReference type="EMBL" id="BNED01000005">
    <property type="protein sequence ID" value="GHI81980.1"/>
    <property type="molecule type" value="Genomic_DNA"/>
</dbReference>
<keyword evidence="2" id="KW-0732">Signal</keyword>
<feature type="region of interest" description="Disordered" evidence="1">
    <location>
        <begin position="20"/>
        <end position="135"/>
    </location>
</feature>
<proteinExistence type="predicted"/>